<name>A0A6A5X980_9PLEO</name>
<keyword evidence="2" id="KW-1185">Reference proteome</keyword>
<dbReference type="RefSeq" id="XP_033377809.1">
    <property type="nucleotide sequence ID" value="XM_033529463.1"/>
</dbReference>
<accession>A0A6A5X980</accession>
<protein>
    <submittedName>
        <fullName evidence="1">Uncharacterized protein</fullName>
    </submittedName>
</protein>
<dbReference type="EMBL" id="ML978078">
    <property type="protein sequence ID" value="KAF2009470.1"/>
    <property type="molecule type" value="Genomic_DNA"/>
</dbReference>
<gene>
    <name evidence="1" type="ORF">BU24DRAFT_428371</name>
</gene>
<sequence>MVFNTYSNLFSATSITSMSPGTNGRAYPVLLCSWHLPSIHYPASLLVVRSTVLANPGEICLFCGHRQVQIRNVQYARDPGCLVRNFVYSLSTPRAKAFGMARGPKRPAYHYGPTFGPVFFVLCSLYSAESCTALWLYGIISGKVQWTVRLA</sequence>
<reference evidence="1" key="1">
    <citation type="journal article" date="2020" name="Stud. Mycol.">
        <title>101 Dothideomycetes genomes: a test case for predicting lifestyles and emergence of pathogens.</title>
        <authorList>
            <person name="Haridas S."/>
            <person name="Albert R."/>
            <person name="Binder M."/>
            <person name="Bloem J."/>
            <person name="Labutti K."/>
            <person name="Salamov A."/>
            <person name="Andreopoulos B."/>
            <person name="Baker S."/>
            <person name="Barry K."/>
            <person name="Bills G."/>
            <person name="Bluhm B."/>
            <person name="Cannon C."/>
            <person name="Castanera R."/>
            <person name="Culley D."/>
            <person name="Daum C."/>
            <person name="Ezra D."/>
            <person name="Gonzalez J."/>
            <person name="Henrissat B."/>
            <person name="Kuo A."/>
            <person name="Liang C."/>
            <person name="Lipzen A."/>
            <person name="Lutzoni F."/>
            <person name="Magnuson J."/>
            <person name="Mondo S."/>
            <person name="Nolan M."/>
            <person name="Ohm R."/>
            <person name="Pangilinan J."/>
            <person name="Park H.-J."/>
            <person name="Ramirez L."/>
            <person name="Alfaro M."/>
            <person name="Sun H."/>
            <person name="Tritt A."/>
            <person name="Yoshinaga Y."/>
            <person name="Zwiers L.-H."/>
            <person name="Turgeon B."/>
            <person name="Goodwin S."/>
            <person name="Spatafora J."/>
            <person name="Crous P."/>
            <person name="Grigoriev I."/>
        </authorList>
    </citation>
    <scope>NUCLEOTIDE SEQUENCE</scope>
    <source>
        <strain evidence="1">CBS 175.79</strain>
    </source>
</reference>
<organism evidence="1 2">
    <name type="scientific">Aaosphaeria arxii CBS 175.79</name>
    <dbReference type="NCBI Taxonomy" id="1450172"/>
    <lineage>
        <taxon>Eukaryota</taxon>
        <taxon>Fungi</taxon>
        <taxon>Dikarya</taxon>
        <taxon>Ascomycota</taxon>
        <taxon>Pezizomycotina</taxon>
        <taxon>Dothideomycetes</taxon>
        <taxon>Pleosporomycetidae</taxon>
        <taxon>Pleosporales</taxon>
        <taxon>Pleosporales incertae sedis</taxon>
        <taxon>Aaosphaeria</taxon>
    </lineage>
</organism>
<dbReference type="Proteomes" id="UP000799778">
    <property type="component" value="Unassembled WGS sequence"/>
</dbReference>
<dbReference type="GeneID" id="54286860"/>
<dbReference type="AlphaFoldDB" id="A0A6A5X980"/>
<evidence type="ECO:0000313" key="2">
    <source>
        <dbReference type="Proteomes" id="UP000799778"/>
    </source>
</evidence>
<proteinExistence type="predicted"/>
<evidence type="ECO:0000313" key="1">
    <source>
        <dbReference type="EMBL" id="KAF2009470.1"/>
    </source>
</evidence>